<proteinExistence type="inferred from homology"/>
<comment type="function">
    <text evidence="6">Catalyzes the 2'-O-methylation of the ribose of cytidine 1402 (C1402) in 16S rRNA.</text>
</comment>
<dbReference type="NCBIfam" id="TIGR00096">
    <property type="entry name" value="16S rRNA (cytidine(1402)-2'-O)-methyltransferase"/>
    <property type="match status" value="1"/>
</dbReference>
<evidence type="ECO:0000313" key="8">
    <source>
        <dbReference type="EMBL" id="ASY15444.1"/>
    </source>
</evidence>
<dbReference type="KEGG" id="psuf:A1sIA56_00615"/>
<evidence type="ECO:0000256" key="6">
    <source>
        <dbReference type="HAMAP-Rule" id="MF_01877"/>
    </source>
</evidence>
<evidence type="ECO:0000256" key="5">
    <source>
        <dbReference type="ARBA" id="ARBA00022691"/>
    </source>
</evidence>
<keyword evidence="3 6" id="KW-0489">Methyltransferase</keyword>
<protein>
    <recommendedName>
        <fullName evidence="6">Ribosomal RNA small subunit methyltransferase I</fullName>
        <ecNumber evidence="6">2.1.1.198</ecNumber>
    </recommendedName>
    <alternativeName>
        <fullName evidence="6">16S rRNA 2'-O-ribose C1402 methyltransferase</fullName>
    </alternativeName>
    <alternativeName>
        <fullName evidence="6">rRNA (cytidine-2'-O-)-methyltransferase RsmI</fullName>
    </alternativeName>
</protein>
<evidence type="ECO:0000259" key="7">
    <source>
        <dbReference type="Pfam" id="PF00590"/>
    </source>
</evidence>
<dbReference type="InterPro" id="IPR008189">
    <property type="entry name" value="rRNA_ssu_MeTfrase_I"/>
</dbReference>
<dbReference type="FunFam" id="3.30.950.10:FF:000002">
    <property type="entry name" value="Ribosomal RNA small subunit methyltransferase I"/>
    <property type="match status" value="1"/>
</dbReference>
<dbReference type="GO" id="GO:0005737">
    <property type="term" value="C:cytoplasm"/>
    <property type="evidence" value="ECO:0007669"/>
    <property type="project" value="UniProtKB-SubCell"/>
</dbReference>
<dbReference type="PANTHER" id="PTHR46111">
    <property type="entry name" value="RIBOSOMAL RNA SMALL SUBUNIT METHYLTRANSFERASE I"/>
    <property type="match status" value="1"/>
</dbReference>
<accession>A0A249KF77</accession>
<dbReference type="Proteomes" id="UP000217215">
    <property type="component" value="Chromosome"/>
</dbReference>
<keyword evidence="4 6" id="KW-0808">Transferase</keyword>
<comment type="catalytic activity">
    <reaction evidence="6">
        <text>cytidine(1402) in 16S rRNA + S-adenosyl-L-methionine = 2'-O-methylcytidine(1402) in 16S rRNA + S-adenosyl-L-homocysteine + H(+)</text>
        <dbReference type="Rhea" id="RHEA:42924"/>
        <dbReference type="Rhea" id="RHEA-COMP:10285"/>
        <dbReference type="Rhea" id="RHEA-COMP:10286"/>
        <dbReference type="ChEBI" id="CHEBI:15378"/>
        <dbReference type="ChEBI" id="CHEBI:57856"/>
        <dbReference type="ChEBI" id="CHEBI:59789"/>
        <dbReference type="ChEBI" id="CHEBI:74495"/>
        <dbReference type="ChEBI" id="CHEBI:82748"/>
        <dbReference type="EC" id="2.1.1.198"/>
    </reaction>
</comment>
<sequence length="280" mass="30355">MALVLAATPLGNPLDASARLKNAIESAQVIAAEDSRRFHRLASDLGVTFTARIISFFEGNETDRTQEILQLLREGKEVLVVTDAGMPTISDPGFRLMRDAIAENLPTVVIPGPSAPTMAIALSGLPTDRFTFEGFAPRAQGARNTFYESLRFEERTMVIFEAPHRLHESLVDAAAILGESRRGAICREMTKTYEETIRGTLAELITWAAGKEVLGEITLVIAGVEAGSQSKTADDAVARVREYEAAGMDRKGAIATVADEFDLPKKIVYAAVVDANKMSR</sequence>
<evidence type="ECO:0000256" key="2">
    <source>
        <dbReference type="ARBA" id="ARBA00022552"/>
    </source>
</evidence>
<dbReference type="HAMAP" id="MF_01877">
    <property type="entry name" value="16SrRNA_methyltr_I"/>
    <property type="match status" value="1"/>
</dbReference>
<reference evidence="8 9" key="1">
    <citation type="submission" date="2016-07" db="EMBL/GenBank/DDBJ databases">
        <title>High microdiversification within the ubiquitous acI lineage of Actinobacteria.</title>
        <authorList>
            <person name="Neuenschwander S.M."/>
            <person name="Salcher M."/>
            <person name="Ghai R."/>
            <person name="Pernthaler J."/>
        </authorList>
    </citation>
    <scope>NUCLEOTIDE SEQUENCE [LARGE SCALE GENOMIC DNA]</scope>
    <source>
        <strain evidence="8">MMS-IA-56</strain>
    </source>
</reference>
<dbReference type="RefSeq" id="WP_095673040.1">
    <property type="nucleotide sequence ID" value="NZ_CP016773.1"/>
</dbReference>
<dbReference type="GO" id="GO:0070677">
    <property type="term" value="F:rRNA (cytosine-2'-O-)-methyltransferase activity"/>
    <property type="evidence" value="ECO:0007669"/>
    <property type="project" value="UniProtKB-UniRule"/>
</dbReference>
<dbReference type="InterPro" id="IPR014777">
    <property type="entry name" value="4pyrrole_Mease_sub1"/>
</dbReference>
<feature type="domain" description="Tetrapyrrole methylase" evidence="7">
    <location>
        <begin position="3"/>
        <end position="204"/>
    </location>
</feature>
<keyword evidence="9" id="KW-1185">Reference proteome</keyword>
<dbReference type="EMBL" id="CP016773">
    <property type="protein sequence ID" value="ASY15444.1"/>
    <property type="molecule type" value="Genomic_DNA"/>
</dbReference>
<dbReference type="InterPro" id="IPR014776">
    <property type="entry name" value="4pyrrole_Mease_sub2"/>
</dbReference>
<comment type="similarity">
    <text evidence="6">Belongs to the methyltransferase superfamily. RsmI family.</text>
</comment>
<evidence type="ECO:0000256" key="1">
    <source>
        <dbReference type="ARBA" id="ARBA00022490"/>
    </source>
</evidence>
<comment type="subcellular location">
    <subcellularLocation>
        <location evidence="6">Cytoplasm</location>
    </subcellularLocation>
</comment>
<keyword evidence="5 6" id="KW-0949">S-adenosyl-L-methionine</keyword>
<evidence type="ECO:0000313" key="9">
    <source>
        <dbReference type="Proteomes" id="UP000217215"/>
    </source>
</evidence>
<dbReference type="EC" id="2.1.1.198" evidence="6"/>
<dbReference type="Pfam" id="PF00590">
    <property type="entry name" value="TP_methylase"/>
    <property type="match status" value="1"/>
</dbReference>
<name>A0A249KF77_9ACTN</name>
<keyword evidence="1 6" id="KW-0963">Cytoplasm</keyword>
<dbReference type="SUPFAM" id="SSF53790">
    <property type="entry name" value="Tetrapyrrole methylase"/>
    <property type="match status" value="1"/>
</dbReference>
<dbReference type="InterPro" id="IPR035996">
    <property type="entry name" value="4pyrrol_Methylase_sf"/>
</dbReference>
<dbReference type="PIRSF" id="PIRSF005917">
    <property type="entry name" value="MTase_YraL"/>
    <property type="match status" value="1"/>
</dbReference>
<dbReference type="CDD" id="cd11648">
    <property type="entry name" value="RsmI"/>
    <property type="match status" value="1"/>
</dbReference>
<evidence type="ECO:0000256" key="4">
    <source>
        <dbReference type="ARBA" id="ARBA00022679"/>
    </source>
</evidence>
<dbReference type="Gene3D" id="3.30.950.10">
    <property type="entry name" value="Methyltransferase, Cobalt-precorrin-4 Transmethylase, Domain 2"/>
    <property type="match status" value="1"/>
</dbReference>
<dbReference type="OrthoDB" id="9809084at2"/>
<organism evidence="8 9">
    <name type="scientific">Candidatus Planktophila sulfonica</name>
    <dbReference type="NCBI Taxonomy" id="1884904"/>
    <lineage>
        <taxon>Bacteria</taxon>
        <taxon>Bacillati</taxon>
        <taxon>Actinomycetota</taxon>
        <taxon>Actinomycetes</taxon>
        <taxon>Candidatus Nanopelagicales</taxon>
        <taxon>Candidatus Nanopelagicaceae</taxon>
        <taxon>Candidatus Planktophila</taxon>
    </lineage>
</organism>
<dbReference type="Gene3D" id="3.40.1010.10">
    <property type="entry name" value="Cobalt-precorrin-4 Transmethylase, Domain 1"/>
    <property type="match status" value="1"/>
</dbReference>
<evidence type="ECO:0000256" key="3">
    <source>
        <dbReference type="ARBA" id="ARBA00022603"/>
    </source>
</evidence>
<dbReference type="PANTHER" id="PTHR46111:SF1">
    <property type="entry name" value="RIBOSOMAL RNA SMALL SUBUNIT METHYLTRANSFERASE I"/>
    <property type="match status" value="1"/>
</dbReference>
<keyword evidence="2 6" id="KW-0698">rRNA processing</keyword>
<dbReference type="AlphaFoldDB" id="A0A249KF77"/>
<gene>
    <name evidence="6" type="primary">rsmI</name>
    <name evidence="8" type="ORF">A1sIA56_00615</name>
</gene>
<dbReference type="InterPro" id="IPR000878">
    <property type="entry name" value="4pyrrol_Mease"/>
</dbReference>